<dbReference type="CDD" id="cd22332">
    <property type="entry name" value="HsdR_N"/>
    <property type="match status" value="1"/>
</dbReference>
<evidence type="ECO:0000313" key="13">
    <source>
        <dbReference type="EMBL" id="MDP9844306.1"/>
    </source>
</evidence>
<evidence type="ECO:0000256" key="7">
    <source>
        <dbReference type="ARBA" id="ARBA00022759"/>
    </source>
</evidence>
<dbReference type="Pfam" id="PF11867">
    <property type="entry name" value="T1RH-like_C"/>
    <property type="match status" value="1"/>
</dbReference>
<dbReference type="InterPro" id="IPR040980">
    <property type="entry name" value="SWI2_SNF2"/>
</dbReference>
<dbReference type="InterPro" id="IPR051268">
    <property type="entry name" value="Type-I_R_enzyme_R_subunit"/>
</dbReference>
<protein>
    <recommendedName>
        <fullName evidence="11">Type I restriction enzyme endonuclease subunit</fullName>
        <shortName evidence="11">R protein</shortName>
        <ecNumber evidence="11">3.1.21.3</ecNumber>
    </recommendedName>
</protein>
<keyword evidence="8 11" id="KW-0378">Hydrolase</keyword>
<proteinExistence type="inferred from homology"/>
<evidence type="ECO:0000256" key="1">
    <source>
        <dbReference type="ARBA" id="ARBA00000851"/>
    </source>
</evidence>
<comment type="caution">
    <text evidence="13">The sequence shown here is derived from an EMBL/GenBank/DDBJ whole genome shotgun (WGS) entry which is preliminary data.</text>
</comment>
<evidence type="ECO:0000259" key="12">
    <source>
        <dbReference type="PROSITE" id="PS51192"/>
    </source>
</evidence>
<evidence type="ECO:0000256" key="9">
    <source>
        <dbReference type="ARBA" id="ARBA00022840"/>
    </source>
</evidence>
<sequence>MSSLEYTLVERPLIEQFTAMGWKHLEGAVHGAVIPMNPFASGRTTFDETILEDRLRDAIYKINLDSDGKPWLDDARIGSAVNALTRIPSSSLLEANQKATDLLIKGTVVDGVQGWEGGKGRPVHFIDWKTPQNNEFTVVNQFRLDIPGTQGKPIIPDMVLFVNGIPLVVVECKEPRTSNLEKAVNQILDYAEQRPSDSRTGNQKLFHTVQLTIVSSGEEAKLGTVTARFEHYVPWRDPYPLTREQLAMERGKTPAQLSRQEILAAAVLNPGRLLDIVHNYVTFMTTDQGKTIKAAPRYQQFRAVDRTIKRLRTGKTRAHDGVHDRRGGIIWHTQGSGKSLTMTFLVRKLRSTGDLKNIKVVVVTDRTQLQGQLSETMNLSNEKVDIAKSAARARTILAKHGPGVVFVMIQKNQDGGGGSEGLAAGVALGEVNADESIIVLIDEAHRSHTAALGANLREALPNAARIGFTGTPIMTKKGLRKTSEELFGSFIDKYRLKEAEEDGVIVPILYEGHTVKGAVRDGRDLDEVFEEDLDELTEEEREQLQRRYATKGQVSVAEQLIAAKAKHMLRHYVGKILPEGFKAQVVAADREATVRYREALIAARDELVREIERLPEKILQTPSDELKPRQAYLVNAARHLDLLKRMDFVPIISAGDAHDESRYREWTEPEKQAKRIEGFTTSYDESDIGFVIVKSMLLTGFDAPIEQVMYLDRNLQEAELLQAVARVNRTSDGKDFGYVVDYRGVAKNLLEALRIYARDDFDTDDTQDVENAMKDPRAEIAKLEPQRDRLRLMFSNLEDIEDCVQLLADPELRDRFNVALTRFLKTVNAVLPDPAAKPYLADAKRFTVIKMTATRRYRDDGGEFDPAAYGEKIRALIDEHITSLGIEQKLPPIALTAPDFAEKVEALPGPRAKASEMEHAIRYHISIHLAEDPARYQQLSERLEEILEQLATDWEQQVIALRDLLTQVKDEQPENPFGLSKVESALYGVILTETATSADDAQSEHLADVARTLHRVAAETIHRTDFWSAGKQVDQEDFLRRIFRVLDDARVGEFSQLPKLAAQLFDVVKSNRQYIPRN</sequence>
<accession>A0ABT9QC28</accession>
<evidence type="ECO:0000256" key="11">
    <source>
        <dbReference type="RuleBase" id="RU364115"/>
    </source>
</evidence>
<comment type="catalytic activity">
    <reaction evidence="1 11">
        <text>Endonucleolytic cleavage of DNA to give random double-stranded fragments with terminal 5'-phosphates, ATP is simultaneously hydrolyzed.</text>
        <dbReference type="EC" id="3.1.21.3"/>
    </reaction>
</comment>
<dbReference type="Proteomes" id="UP001225356">
    <property type="component" value="Unassembled WGS sequence"/>
</dbReference>
<dbReference type="PANTHER" id="PTHR30195:SF15">
    <property type="entry name" value="TYPE I RESTRICTION ENZYME HINDI ENDONUCLEASE SUBUNIT"/>
    <property type="match status" value="1"/>
</dbReference>
<feature type="domain" description="Helicase ATP-binding" evidence="12">
    <location>
        <begin position="319"/>
        <end position="490"/>
    </location>
</feature>
<dbReference type="InterPro" id="IPR007409">
    <property type="entry name" value="Restrct_endonuc_type1_HsdR_N"/>
</dbReference>
<dbReference type="SUPFAM" id="SSF52540">
    <property type="entry name" value="P-loop containing nucleoside triphosphate hydrolases"/>
    <property type="match status" value="1"/>
</dbReference>
<keyword evidence="10 11" id="KW-0238">DNA-binding</keyword>
<keyword evidence="7" id="KW-0255">Endonuclease</keyword>
<dbReference type="Pfam" id="PF22679">
    <property type="entry name" value="T1R_D3-like"/>
    <property type="match status" value="1"/>
</dbReference>
<organism evidence="13 14">
    <name type="scientific">Streptosporangium lutulentum</name>
    <dbReference type="NCBI Taxonomy" id="1461250"/>
    <lineage>
        <taxon>Bacteria</taxon>
        <taxon>Bacillati</taxon>
        <taxon>Actinomycetota</taxon>
        <taxon>Actinomycetes</taxon>
        <taxon>Streptosporangiales</taxon>
        <taxon>Streptosporangiaceae</taxon>
        <taxon>Streptosporangium</taxon>
    </lineage>
</organism>
<evidence type="ECO:0000256" key="5">
    <source>
        <dbReference type="ARBA" id="ARBA00022741"/>
    </source>
</evidence>
<dbReference type="InterPro" id="IPR021810">
    <property type="entry name" value="T1RH-like_C"/>
</dbReference>
<dbReference type="Pfam" id="PF04313">
    <property type="entry name" value="HSDR_N"/>
    <property type="match status" value="1"/>
</dbReference>
<dbReference type="PROSITE" id="PS51192">
    <property type="entry name" value="HELICASE_ATP_BIND_1"/>
    <property type="match status" value="1"/>
</dbReference>
<evidence type="ECO:0000256" key="6">
    <source>
        <dbReference type="ARBA" id="ARBA00022747"/>
    </source>
</evidence>
<evidence type="ECO:0000256" key="4">
    <source>
        <dbReference type="ARBA" id="ARBA00022722"/>
    </source>
</evidence>
<evidence type="ECO:0000313" key="14">
    <source>
        <dbReference type="Proteomes" id="UP001225356"/>
    </source>
</evidence>
<name>A0ABT9QC28_9ACTN</name>
<dbReference type="PANTHER" id="PTHR30195">
    <property type="entry name" value="TYPE I SITE-SPECIFIC DEOXYRIBONUCLEASE PROTEIN SUBUNIT M AND R"/>
    <property type="match status" value="1"/>
</dbReference>
<dbReference type="GO" id="GO:0009035">
    <property type="term" value="F:type I site-specific deoxyribonuclease activity"/>
    <property type="evidence" value="ECO:0007669"/>
    <property type="project" value="UniProtKB-EC"/>
</dbReference>
<evidence type="ECO:0000256" key="10">
    <source>
        <dbReference type="ARBA" id="ARBA00023125"/>
    </source>
</evidence>
<dbReference type="InterPro" id="IPR014001">
    <property type="entry name" value="Helicase_ATP-bd"/>
</dbReference>
<keyword evidence="14" id="KW-1185">Reference proteome</keyword>
<evidence type="ECO:0000256" key="8">
    <source>
        <dbReference type="ARBA" id="ARBA00022801"/>
    </source>
</evidence>
<dbReference type="Gene3D" id="3.90.1570.50">
    <property type="match status" value="1"/>
</dbReference>
<keyword evidence="5 11" id="KW-0547">Nucleotide-binding</keyword>
<evidence type="ECO:0000256" key="2">
    <source>
        <dbReference type="ARBA" id="ARBA00008598"/>
    </source>
</evidence>
<comment type="similarity">
    <text evidence="2 11">Belongs to the HsdR family.</text>
</comment>
<gene>
    <name evidence="13" type="ORF">J2853_003517</name>
</gene>
<keyword evidence="9 11" id="KW-0067">ATP-binding</keyword>
<dbReference type="Pfam" id="PF18766">
    <property type="entry name" value="SWI2_SNF2"/>
    <property type="match status" value="1"/>
</dbReference>
<dbReference type="InterPro" id="IPR055180">
    <property type="entry name" value="HsdR_RecA-like_helicase_dom_2"/>
</dbReference>
<keyword evidence="4" id="KW-0540">Nuclease</keyword>
<dbReference type="NCBIfam" id="TIGR00348">
    <property type="entry name" value="hsdR"/>
    <property type="match status" value="1"/>
</dbReference>
<dbReference type="InterPro" id="IPR027417">
    <property type="entry name" value="P-loop_NTPase"/>
</dbReference>
<dbReference type="EMBL" id="JAUSQU010000001">
    <property type="protein sequence ID" value="MDP9844306.1"/>
    <property type="molecule type" value="Genomic_DNA"/>
</dbReference>
<dbReference type="EC" id="3.1.21.3" evidence="11"/>
<dbReference type="CDD" id="cd18800">
    <property type="entry name" value="SF2_C_EcoR124I-like"/>
    <property type="match status" value="1"/>
</dbReference>
<dbReference type="InterPro" id="IPR004473">
    <property type="entry name" value="Restrct_endonuc_typeI_HsdR"/>
</dbReference>
<reference evidence="13 14" key="1">
    <citation type="submission" date="2023-07" db="EMBL/GenBank/DDBJ databases">
        <title>Sequencing the genomes of 1000 actinobacteria strains.</title>
        <authorList>
            <person name="Klenk H.-P."/>
        </authorList>
    </citation>
    <scope>NUCLEOTIDE SEQUENCE [LARGE SCALE GENOMIC DNA]</scope>
    <source>
        <strain evidence="13 14">DSM 46740</strain>
    </source>
</reference>
<comment type="function">
    <text evidence="11">Subunit R is required for both nuclease and ATPase activities, but not for modification.</text>
</comment>
<comment type="subunit">
    <text evidence="3 11">The type I restriction/modification system is composed of three polypeptides R, M and S.</text>
</comment>
<evidence type="ECO:0000256" key="3">
    <source>
        <dbReference type="ARBA" id="ARBA00011296"/>
    </source>
</evidence>
<dbReference type="SMART" id="SM00487">
    <property type="entry name" value="DEXDc"/>
    <property type="match status" value="1"/>
</dbReference>
<dbReference type="RefSeq" id="WP_307559079.1">
    <property type="nucleotide sequence ID" value="NZ_JAUSQU010000001.1"/>
</dbReference>
<dbReference type="Gene3D" id="3.40.50.300">
    <property type="entry name" value="P-loop containing nucleotide triphosphate hydrolases"/>
    <property type="match status" value="2"/>
</dbReference>
<keyword evidence="6 11" id="KW-0680">Restriction system</keyword>